<sequence>MKVTLLAIALAANTALAHQGHARFHHHNVVVQKRESTPTADVGTVYAPGPTVIVYVLDGHPISQDEVLMGLANGTLILEGNGRASSVISTTIPLVTPTAENYVGETEVKKCHYQWCGYRICNPAKGPPGCRELDDEGSAVSSVVQVSSIIEPSATPSSETPQPSQDVSGDGLNRVFPTGLPCDKFPTGYGAVPIHHLGLGGWTGIQNPIYRAADGYDDIYTVPTHTCPDGNCCESDAFCSYACPAGYLRTSWPKKQGKVHFYPDGTRGAPSVGGLYCNNGRLEMADGSMAKTLCVKGTDKVTIKVQNNLTESVSICQTDYPGTEGETIPSTVGAGKSLELACPDQATYYHHMGKKTSLQYYINNKGVAEKDACWWNVPDSAKGNYAPMNLGVSYDSDVSRAFISLFENEPTTDVKLDFAVELLLDGPSGMKCKYSNGRWCTGDNYEKCNDHNCDVSFTSGTMTVLLTDH</sequence>
<feature type="region of interest" description="Disordered" evidence="11">
    <location>
        <begin position="150"/>
        <end position="170"/>
    </location>
</feature>
<evidence type="ECO:0000256" key="4">
    <source>
        <dbReference type="ARBA" id="ARBA00022525"/>
    </source>
</evidence>
<keyword evidence="6" id="KW-0378">Hydrolase</keyword>
<keyword evidence="5 12" id="KW-0732">Signal</keyword>
<evidence type="ECO:0000256" key="1">
    <source>
        <dbReference type="ARBA" id="ARBA00004191"/>
    </source>
</evidence>
<feature type="chain" id="PRO_5040117993" evidence="12">
    <location>
        <begin position="18"/>
        <end position="469"/>
    </location>
</feature>
<dbReference type="GO" id="GO:0009277">
    <property type="term" value="C:fungal-type cell wall"/>
    <property type="evidence" value="ECO:0007669"/>
    <property type="project" value="TreeGrafter"/>
</dbReference>
<dbReference type="InterPro" id="IPR005556">
    <property type="entry name" value="SUN"/>
</dbReference>
<keyword evidence="9" id="KW-0961">Cell wall biogenesis/degradation</keyword>
<dbReference type="AlphaFoldDB" id="A0A9P4MQP1"/>
<protein>
    <submittedName>
        <fullName evidence="13">SUN-domain-containing protein</fullName>
    </submittedName>
</protein>
<keyword evidence="8" id="KW-0326">Glycosidase</keyword>
<dbReference type="GO" id="GO:0000272">
    <property type="term" value="P:polysaccharide catabolic process"/>
    <property type="evidence" value="ECO:0007669"/>
    <property type="project" value="UniProtKB-KW"/>
</dbReference>
<evidence type="ECO:0000256" key="5">
    <source>
        <dbReference type="ARBA" id="ARBA00022729"/>
    </source>
</evidence>
<name>A0A9P4MQP1_9PLEO</name>
<keyword evidence="14" id="KW-1185">Reference proteome</keyword>
<dbReference type="OrthoDB" id="5339822at2759"/>
<comment type="subcellular location">
    <subcellularLocation>
        <location evidence="1">Secreted</location>
        <location evidence="1">Cell wall</location>
    </subcellularLocation>
</comment>
<dbReference type="PANTHER" id="PTHR31316">
    <property type="entry name" value="BETA-GLUCOSIDASE-LIKE PROTEIN NCA3, MITOCHONDRIAL-RELATED"/>
    <property type="match status" value="1"/>
</dbReference>
<keyword evidence="10" id="KW-0624">Polysaccharide degradation</keyword>
<proteinExistence type="inferred from homology"/>
<keyword evidence="7" id="KW-0119">Carbohydrate metabolism</keyword>
<dbReference type="GO" id="GO:0031505">
    <property type="term" value="P:fungal-type cell wall organization"/>
    <property type="evidence" value="ECO:0007669"/>
    <property type="project" value="TreeGrafter"/>
</dbReference>
<organism evidence="13 14">
    <name type="scientific">Delitschia confertaspora ATCC 74209</name>
    <dbReference type="NCBI Taxonomy" id="1513339"/>
    <lineage>
        <taxon>Eukaryota</taxon>
        <taxon>Fungi</taxon>
        <taxon>Dikarya</taxon>
        <taxon>Ascomycota</taxon>
        <taxon>Pezizomycotina</taxon>
        <taxon>Dothideomycetes</taxon>
        <taxon>Pleosporomycetidae</taxon>
        <taxon>Pleosporales</taxon>
        <taxon>Delitschiaceae</taxon>
        <taxon>Delitschia</taxon>
    </lineage>
</organism>
<accession>A0A9P4MQP1</accession>
<evidence type="ECO:0000256" key="12">
    <source>
        <dbReference type="SAM" id="SignalP"/>
    </source>
</evidence>
<reference evidence="13" key="1">
    <citation type="journal article" date="2020" name="Stud. Mycol.">
        <title>101 Dothideomycetes genomes: a test case for predicting lifestyles and emergence of pathogens.</title>
        <authorList>
            <person name="Haridas S."/>
            <person name="Albert R."/>
            <person name="Binder M."/>
            <person name="Bloem J."/>
            <person name="Labutti K."/>
            <person name="Salamov A."/>
            <person name="Andreopoulos B."/>
            <person name="Baker S."/>
            <person name="Barry K."/>
            <person name="Bills G."/>
            <person name="Bluhm B."/>
            <person name="Cannon C."/>
            <person name="Castanera R."/>
            <person name="Culley D."/>
            <person name="Daum C."/>
            <person name="Ezra D."/>
            <person name="Gonzalez J."/>
            <person name="Henrissat B."/>
            <person name="Kuo A."/>
            <person name="Liang C."/>
            <person name="Lipzen A."/>
            <person name="Lutzoni F."/>
            <person name="Magnuson J."/>
            <person name="Mondo S."/>
            <person name="Nolan M."/>
            <person name="Ohm R."/>
            <person name="Pangilinan J."/>
            <person name="Park H.-J."/>
            <person name="Ramirez L."/>
            <person name="Alfaro M."/>
            <person name="Sun H."/>
            <person name="Tritt A."/>
            <person name="Yoshinaga Y."/>
            <person name="Zwiers L.-H."/>
            <person name="Turgeon B."/>
            <person name="Goodwin S."/>
            <person name="Spatafora J."/>
            <person name="Crous P."/>
            <person name="Grigoriev I."/>
        </authorList>
    </citation>
    <scope>NUCLEOTIDE SEQUENCE</scope>
    <source>
        <strain evidence="13">ATCC 74209</strain>
    </source>
</reference>
<dbReference type="InterPro" id="IPR051526">
    <property type="entry name" value="Beta-Glucosidase_SUN"/>
</dbReference>
<evidence type="ECO:0000256" key="11">
    <source>
        <dbReference type="SAM" id="MobiDB-lite"/>
    </source>
</evidence>
<evidence type="ECO:0000256" key="7">
    <source>
        <dbReference type="ARBA" id="ARBA00023277"/>
    </source>
</evidence>
<dbReference type="GO" id="GO:0009986">
    <property type="term" value="C:cell surface"/>
    <property type="evidence" value="ECO:0007669"/>
    <property type="project" value="TreeGrafter"/>
</dbReference>
<keyword evidence="3" id="KW-0134">Cell wall</keyword>
<dbReference type="Pfam" id="PF03856">
    <property type="entry name" value="SUN"/>
    <property type="match status" value="1"/>
</dbReference>
<evidence type="ECO:0000256" key="9">
    <source>
        <dbReference type="ARBA" id="ARBA00023316"/>
    </source>
</evidence>
<evidence type="ECO:0000256" key="10">
    <source>
        <dbReference type="ARBA" id="ARBA00023326"/>
    </source>
</evidence>
<keyword evidence="4" id="KW-0964">Secreted</keyword>
<dbReference type="PANTHER" id="PTHR31316:SF0">
    <property type="entry name" value="SECRETED BETA-GLUCOSIDASE SIM1-RELATED"/>
    <property type="match status" value="1"/>
</dbReference>
<gene>
    <name evidence="13" type="ORF">GQ43DRAFT_112725</name>
</gene>
<comment type="similarity">
    <text evidence="2">Belongs to the SUN family.</text>
</comment>
<dbReference type="Proteomes" id="UP000799536">
    <property type="component" value="Unassembled WGS sequence"/>
</dbReference>
<feature type="compositionally biased region" description="Polar residues" evidence="11">
    <location>
        <begin position="154"/>
        <end position="167"/>
    </location>
</feature>
<evidence type="ECO:0000313" key="14">
    <source>
        <dbReference type="Proteomes" id="UP000799536"/>
    </source>
</evidence>
<evidence type="ECO:0000256" key="3">
    <source>
        <dbReference type="ARBA" id="ARBA00022512"/>
    </source>
</evidence>
<evidence type="ECO:0000256" key="6">
    <source>
        <dbReference type="ARBA" id="ARBA00022801"/>
    </source>
</evidence>
<evidence type="ECO:0000256" key="2">
    <source>
        <dbReference type="ARBA" id="ARBA00010579"/>
    </source>
</evidence>
<evidence type="ECO:0000256" key="8">
    <source>
        <dbReference type="ARBA" id="ARBA00023295"/>
    </source>
</evidence>
<dbReference type="GO" id="GO:0016798">
    <property type="term" value="F:hydrolase activity, acting on glycosyl bonds"/>
    <property type="evidence" value="ECO:0007669"/>
    <property type="project" value="UniProtKB-KW"/>
</dbReference>
<dbReference type="EMBL" id="ML994069">
    <property type="protein sequence ID" value="KAF2199566.1"/>
    <property type="molecule type" value="Genomic_DNA"/>
</dbReference>
<comment type="caution">
    <text evidence="13">The sequence shown here is derived from an EMBL/GenBank/DDBJ whole genome shotgun (WGS) entry which is preliminary data.</text>
</comment>
<evidence type="ECO:0000313" key="13">
    <source>
        <dbReference type="EMBL" id="KAF2199566.1"/>
    </source>
</evidence>
<feature type="signal peptide" evidence="12">
    <location>
        <begin position="1"/>
        <end position="17"/>
    </location>
</feature>